<dbReference type="CDD" id="cd17546">
    <property type="entry name" value="REC_hyHK_CKI1_RcsC-like"/>
    <property type="match status" value="1"/>
</dbReference>
<dbReference type="PROSITE" id="PS50110">
    <property type="entry name" value="RESPONSE_REGULATORY"/>
    <property type="match status" value="1"/>
</dbReference>
<evidence type="ECO:0000256" key="8">
    <source>
        <dbReference type="ARBA" id="ARBA00023012"/>
    </source>
</evidence>
<dbReference type="PRINTS" id="PR00344">
    <property type="entry name" value="BCTRLSENSOR"/>
</dbReference>
<dbReference type="SMART" id="SM00448">
    <property type="entry name" value="REC"/>
    <property type="match status" value="1"/>
</dbReference>
<evidence type="ECO:0000256" key="9">
    <source>
        <dbReference type="ARBA" id="ARBA00023136"/>
    </source>
</evidence>
<dbReference type="PROSITE" id="PS50112">
    <property type="entry name" value="PAS"/>
    <property type="match status" value="1"/>
</dbReference>
<dbReference type="AlphaFoldDB" id="A0A1G8GNP6"/>
<feature type="transmembrane region" description="Helical" evidence="14">
    <location>
        <begin position="35"/>
        <end position="54"/>
    </location>
</feature>
<proteinExistence type="predicted"/>
<dbReference type="InterPro" id="IPR000700">
    <property type="entry name" value="PAS-assoc_C"/>
</dbReference>
<dbReference type="STRING" id="83767.SAMN05660652_02591"/>
<name>A0A1G8GNP6_9RHOO</name>
<keyword evidence="9 14" id="KW-0472">Membrane</keyword>
<evidence type="ECO:0000256" key="6">
    <source>
        <dbReference type="ARBA" id="ARBA00022692"/>
    </source>
</evidence>
<evidence type="ECO:0000256" key="7">
    <source>
        <dbReference type="ARBA" id="ARBA00022989"/>
    </source>
</evidence>
<comment type="subcellular location">
    <subcellularLocation>
        <location evidence="2">Cell membrane</location>
        <topology evidence="2">Multi-pass membrane protein</topology>
    </subcellularLocation>
</comment>
<dbReference type="SMART" id="SM01079">
    <property type="entry name" value="CHASE"/>
    <property type="match status" value="1"/>
</dbReference>
<dbReference type="PANTHER" id="PTHR45339">
    <property type="entry name" value="HYBRID SIGNAL TRANSDUCTION HISTIDINE KINASE J"/>
    <property type="match status" value="1"/>
</dbReference>
<dbReference type="InterPro" id="IPR011006">
    <property type="entry name" value="CheY-like_superfamily"/>
</dbReference>
<evidence type="ECO:0000256" key="3">
    <source>
        <dbReference type="ARBA" id="ARBA00012438"/>
    </source>
</evidence>
<dbReference type="SMART" id="SM00091">
    <property type="entry name" value="PAS"/>
    <property type="match status" value="1"/>
</dbReference>
<comment type="catalytic activity">
    <reaction evidence="1">
        <text>ATP + protein L-histidine = ADP + protein N-phospho-L-histidine.</text>
        <dbReference type="EC" id="2.7.13.3"/>
    </reaction>
</comment>
<dbReference type="OrthoDB" id="5290456at2"/>
<dbReference type="EC" id="2.7.13.3" evidence="3"/>
<dbReference type="NCBIfam" id="TIGR00229">
    <property type="entry name" value="sensory_box"/>
    <property type="match status" value="1"/>
</dbReference>
<dbReference type="SUPFAM" id="SSF55874">
    <property type="entry name" value="ATPase domain of HSP90 chaperone/DNA topoisomerase II/histidine kinase"/>
    <property type="match status" value="1"/>
</dbReference>
<keyword evidence="7 14" id="KW-1133">Transmembrane helix</keyword>
<dbReference type="GO" id="GO:0005886">
    <property type="term" value="C:plasma membrane"/>
    <property type="evidence" value="ECO:0007669"/>
    <property type="project" value="UniProtKB-SubCell"/>
</dbReference>
<dbReference type="SMART" id="SM00387">
    <property type="entry name" value="HATPase_c"/>
    <property type="match status" value="1"/>
</dbReference>
<protein>
    <recommendedName>
        <fullName evidence="11">Virulence sensor protein BvgS</fullName>
        <ecNumber evidence="3">2.7.13.3</ecNumber>
    </recommendedName>
</protein>
<dbReference type="PROSITE" id="PS50113">
    <property type="entry name" value="PAC"/>
    <property type="match status" value="1"/>
</dbReference>
<feature type="modified residue" description="4-aspartylphosphate" evidence="12">
    <location>
        <position position="1041"/>
    </location>
</feature>
<evidence type="ECO:0000256" key="14">
    <source>
        <dbReference type="SAM" id="Phobius"/>
    </source>
</evidence>
<dbReference type="InterPro" id="IPR007895">
    <property type="entry name" value="MASE1"/>
</dbReference>
<evidence type="ECO:0000256" key="4">
    <source>
        <dbReference type="ARBA" id="ARBA00022475"/>
    </source>
</evidence>
<dbReference type="SUPFAM" id="SSF52172">
    <property type="entry name" value="CheY-like"/>
    <property type="match status" value="1"/>
</dbReference>
<dbReference type="InterPro" id="IPR001610">
    <property type="entry name" value="PAC"/>
</dbReference>
<feature type="domain" description="PAS" evidence="17">
    <location>
        <begin position="583"/>
        <end position="653"/>
    </location>
</feature>
<dbReference type="Gene3D" id="3.30.565.10">
    <property type="entry name" value="Histidine kinase-like ATPase, C-terminal domain"/>
    <property type="match status" value="1"/>
</dbReference>
<dbReference type="InterPro" id="IPR035965">
    <property type="entry name" value="PAS-like_dom_sf"/>
</dbReference>
<keyword evidence="21" id="KW-1185">Reference proteome</keyword>
<dbReference type="EMBL" id="FNCY01000011">
    <property type="protein sequence ID" value="SDH95983.1"/>
    <property type="molecule type" value="Genomic_DNA"/>
</dbReference>
<dbReference type="SMART" id="SM00086">
    <property type="entry name" value="PAC"/>
    <property type="match status" value="1"/>
</dbReference>
<reference evidence="20 21" key="1">
    <citation type="submission" date="2016-10" db="EMBL/GenBank/DDBJ databases">
        <authorList>
            <person name="de Groot N.N."/>
        </authorList>
    </citation>
    <scope>NUCLEOTIDE SEQUENCE [LARGE SCALE GENOMIC DNA]</scope>
    <source>
        <strain evidence="20 21">DSM 5885</strain>
    </source>
</reference>
<feature type="domain" description="CHASE" evidence="19">
    <location>
        <begin position="278"/>
        <end position="466"/>
    </location>
</feature>
<feature type="transmembrane region" description="Helical" evidence="14">
    <location>
        <begin position="184"/>
        <end position="203"/>
    </location>
</feature>
<dbReference type="Pfam" id="PF00072">
    <property type="entry name" value="Response_reg"/>
    <property type="match status" value="1"/>
</dbReference>
<dbReference type="Pfam" id="PF00989">
    <property type="entry name" value="PAS"/>
    <property type="match status" value="1"/>
</dbReference>
<evidence type="ECO:0000259" key="17">
    <source>
        <dbReference type="PROSITE" id="PS50112"/>
    </source>
</evidence>
<evidence type="ECO:0000256" key="5">
    <source>
        <dbReference type="ARBA" id="ARBA00022553"/>
    </source>
</evidence>
<comment type="function">
    <text evidence="10">Member of the two-component regulatory system BvgS/BvgA. Phosphorylates BvgA via a four-step phosphorelay in response to environmental signals.</text>
</comment>
<dbReference type="Gene3D" id="3.30.450.350">
    <property type="entry name" value="CHASE domain"/>
    <property type="match status" value="1"/>
</dbReference>
<evidence type="ECO:0000256" key="11">
    <source>
        <dbReference type="ARBA" id="ARBA00070152"/>
    </source>
</evidence>
<evidence type="ECO:0000256" key="1">
    <source>
        <dbReference type="ARBA" id="ARBA00000085"/>
    </source>
</evidence>
<dbReference type="InterPro" id="IPR036890">
    <property type="entry name" value="HATPase_C_sf"/>
</dbReference>
<feature type="domain" description="Histidine kinase" evidence="15">
    <location>
        <begin position="743"/>
        <end position="964"/>
    </location>
</feature>
<dbReference type="Pfam" id="PF05231">
    <property type="entry name" value="MASE1"/>
    <property type="match status" value="1"/>
</dbReference>
<dbReference type="InterPro" id="IPR001789">
    <property type="entry name" value="Sig_transdc_resp-reg_receiver"/>
</dbReference>
<dbReference type="GO" id="GO:0006355">
    <property type="term" value="P:regulation of DNA-templated transcription"/>
    <property type="evidence" value="ECO:0007669"/>
    <property type="project" value="InterPro"/>
</dbReference>
<evidence type="ECO:0000313" key="21">
    <source>
        <dbReference type="Proteomes" id="UP000198607"/>
    </source>
</evidence>
<dbReference type="Pfam" id="PF00512">
    <property type="entry name" value="HisKA"/>
    <property type="match status" value="1"/>
</dbReference>
<feature type="domain" description="Response regulatory" evidence="16">
    <location>
        <begin position="992"/>
        <end position="1108"/>
    </location>
</feature>
<dbReference type="Gene3D" id="1.10.287.130">
    <property type="match status" value="1"/>
</dbReference>
<evidence type="ECO:0000259" key="16">
    <source>
        <dbReference type="PROSITE" id="PS50110"/>
    </source>
</evidence>
<dbReference type="InterPro" id="IPR006189">
    <property type="entry name" value="CHASE_dom"/>
</dbReference>
<evidence type="ECO:0000259" key="15">
    <source>
        <dbReference type="PROSITE" id="PS50109"/>
    </source>
</evidence>
<dbReference type="InterPro" id="IPR003661">
    <property type="entry name" value="HisK_dim/P_dom"/>
</dbReference>
<feature type="transmembrane region" description="Helical" evidence="14">
    <location>
        <begin position="215"/>
        <end position="238"/>
    </location>
</feature>
<feature type="region of interest" description="Disordered" evidence="13">
    <location>
        <begin position="1"/>
        <end position="25"/>
    </location>
</feature>
<dbReference type="FunFam" id="3.30.565.10:FF:000010">
    <property type="entry name" value="Sensor histidine kinase RcsC"/>
    <property type="match status" value="1"/>
</dbReference>
<evidence type="ECO:0000256" key="10">
    <source>
        <dbReference type="ARBA" id="ARBA00058004"/>
    </source>
</evidence>
<keyword evidence="5 12" id="KW-0597">Phosphoprotein</keyword>
<keyword evidence="4" id="KW-1003">Cell membrane</keyword>
<feature type="transmembrane region" description="Helical" evidence="14">
    <location>
        <begin position="61"/>
        <end position="84"/>
    </location>
</feature>
<feature type="domain" description="PAC" evidence="18">
    <location>
        <begin position="657"/>
        <end position="707"/>
    </location>
</feature>
<dbReference type="InterPro" id="IPR036097">
    <property type="entry name" value="HisK_dim/P_sf"/>
</dbReference>
<dbReference type="SMART" id="SM00388">
    <property type="entry name" value="HisKA"/>
    <property type="match status" value="1"/>
</dbReference>
<evidence type="ECO:0000313" key="20">
    <source>
        <dbReference type="EMBL" id="SDH95983.1"/>
    </source>
</evidence>
<dbReference type="RefSeq" id="WP_091938334.1">
    <property type="nucleotide sequence ID" value="NZ_FNCY01000011.1"/>
</dbReference>
<dbReference type="Gene3D" id="3.40.50.2300">
    <property type="match status" value="1"/>
</dbReference>
<dbReference type="PANTHER" id="PTHR45339:SF3">
    <property type="entry name" value="HISTIDINE KINASE"/>
    <property type="match status" value="1"/>
</dbReference>
<dbReference type="CDD" id="cd00082">
    <property type="entry name" value="HisKA"/>
    <property type="match status" value="1"/>
</dbReference>
<dbReference type="InterPro" id="IPR042240">
    <property type="entry name" value="CHASE_sf"/>
</dbReference>
<evidence type="ECO:0000256" key="2">
    <source>
        <dbReference type="ARBA" id="ARBA00004651"/>
    </source>
</evidence>
<dbReference type="PROSITE" id="PS50109">
    <property type="entry name" value="HIS_KIN"/>
    <property type="match status" value="1"/>
</dbReference>
<sequence length="1113" mass="120947">MTSDHPAEYTPDNATPDRSPPGGAEPDGLLELPSLLASLLYALLGALGLTLAVATGYASPFFPAAGLAVALVLVQGFAALPAIWFGSLILNIGVAVSSGSPTPAALAVAAAIACGAALQAALARWLLERFPTNWRQLDLEHDIIKFLALTGPLACLVSPCIGVGSLILAGILPDANVFYDGWNWYVGDTLGVWVAAPLALGVFQSRNPAWRTRLGNLLPPVLGLLAVAMAVFFGMAHWEEHRQQEAVANKGKELAYHLSHRFVAHREALLALSRLIEVNPALGNGQFEHFTAVTLKEQPDVFALSFNTYLRDAQRAEFEQRMSTIHRGARFPLTERNGDGQLVPAAKRPEYVAVTYIRPLQGNLPAIGYDVYSEPTRRDAIERSLASGRPAVTAPIRLVQEKRERPGVLVLAPAYRRPAATPEGRSANSANIAGNIAANIAGKDDLIGFAVGVLKVDELVDIALSDHLEPGIQMELLDRAASDDRRMLVRRVGDGASGGERTLWTTRLMMADREWELRVWATAAYIEQHRSWLPWSVGVLGLLFIGLLQTMLLTITGRTALVQRHVDAQTVEIRAKNEALAASEERYRSVVNSVKEVIFQTDAAGRWTFLNPAWEEITGFPVAASLGTPLADTVCSEDRESCQGLIDALTRGERADGRLELRFRHQSGDVRWMEVYTQAIAATPAAGISGTLIDITERKNAEAEVAAYRRNLEKLVTLRTRQLEAAKEVAESANIAKSAFLANMSHEIRTPLNAITSMAYLVRRGGVSAKQDDQLRKIDIAGRHLLEIIDAILDLSKIEAGKLALDESEFQLASLLDDALSMFRERAQAKHIALAASLDPSLPPCFVGDATRLQQALINYIGNALKFTDHGRITVRVIPLDVHPDDTLLRFEVQDTGIGIANEAQARLFSAFEQADNSTTRKYGGTGLGLALTKKFAELMGGTVGVSSRPGLGSTFWLTARLKSCDTGAIAATENAAEPAESRLAGRYAGCRVLLAEDDATNREVALTFLEGIGFVVDAVDDGVRAVEQAARQHYDLILMDIQMPNMDGLDAVRAIRQQIGNDHVPIIAMTANAFAEDKARCLKAGMNDFMTKPFDPEHLFTTLLRWLDRRNA</sequence>
<evidence type="ECO:0000256" key="12">
    <source>
        <dbReference type="PROSITE-ProRule" id="PRU00169"/>
    </source>
</evidence>
<dbReference type="Pfam" id="PF02518">
    <property type="entry name" value="HATPase_c"/>
    <property type="match status" value="1"/>
</dbReference>
<dbReference type="InterPro" id="IPR013767">
    <property type="entry name" value="PAS_fold"/>
</dbReference>
<dbReference type="InterPro" id="IPR005467">
    <property type="entry name" value="His_kinase_dom"/>
</dbReference>
<gene>
    <name evidence="20" type="ORF">SAMN05660652_02591</name>
</gene>
<organism evidence="20 21">
    <name type="scientific">Propionivibrio dicarboxylicus</name>
    <dbReference type="NCBI Taxonomy" id="83767"/>
    <lineage>
        <taxon>Bacteria</taxon>
        <taxon>Pseudomonadati</taxon>
        <taxon>Pseudomonadota</taxon>
        <taxon>Betaproteobacteria</taxon>
        <taxon>Rhodocyclales</taxon>
        <taxon>Rhodocyclaceae</taxon>
        <taxon>Propionivibrio</taxon>
    </lineage>
</organism>
<dbReference type="Gene3D" id="3.30.450.20">
    <property type="entry name" value="PAS domain"/>
    <property type="match status" value="1"/>
</dbReference>
<keyword evidence="8" id="KW-0902">Two-component regulatory system</keyword>
<feature type="transmembrane region" description="Helical" evidence="14">
    <location>
        <begin position="104"/>
        <end position="127"/>
    </location>
</feature>
<keyword evidence="6 14" id="KW-0812">Transmembrane</keyword>
<dbReference type="Proteomes" id="UP000198607">
    <property type="component" value="Unassembled WGS sequence"/>
</dbReference>
<dbReference type="SUPFAM" id="SSF47384">
    <property type="entry name" value="Homodimeric domain of signal transducing histidine kinase"/>
    <property type="match status" value="1"/>
</dbReference>
<dbReference type="InterPro" id="IPR000014">
    <property type="entry name" value="PAS"/>
</dbReference>
<dbReference type="CDD" id="cd00130">
    <property type="entry name" value="PAS"/>
    <property type="match status" value="1"/>
</dbReference>
<dbReference type="PROSITE" id="PS50839">
    <property type="entry name" value="CHASE"/>
    <property type="match status" value="1"/>
</dbReference>
<evidence type="ECO:0000259" key="19">
    <source>
        <dbReference type="PROSITE" id="PS50839"/>
    </source>
</evidence>
<evidence type="ECO:0000256" key="13">
    <source>
        <dbReference type="SAM" id="MobiDB-lite"/>
    </source>
</evidence>
<evidence type="ECO:0000259" key="18">
    <source>
        <dbReference type="PROSITE" id="PS50113"/>
    </source>
</evidence>
<accession>A0A1G8GNP6</accession>
<dbReference type="GO" id="GO:0000155">
    <property type="term" value="F:phosphorelay sensor kinase activity"/>
    <property type="evidence" value="ECO:0007669"/>
    <property type="project" value="InterPro"/>
</dbReference>
<dbReference type="Pfam" id="PF03924">
    <property type="entry name" value="CHASE"/>
    <property type="match status" value="1"/>
</dbReference>
<dbReference type="SUPFAM" id="SSF55785">
    <property type="entry name" value="PYP-like sensor domain (PAS domain)"/>
    <property type="match status" value="1"/>
</dbReference>
<feature type="transmembrane region" description="Helical" evidence="14">
    <location>
        <begin position="147"/>
        <end position="172"/>
    </location>
</feature>
<dbReference type="InterPro" id="IPR004358">
    <property type="entry name" value="Sig_transdc_His_kin-like_C"/>
</dbReference>
<dbReference type="InterPro" id="IPR003594">
    <property type="entry name" value="HATPase_dom"/>
</dbReference>
<dbReference type="CDD" id="cd16922">
    <property type="entry name" value="HATPase_EvgS-ArcB-TorS-like"/>
    <property type="match status" value="1"/>
</dbReference>